<keyword evidence="2" id="KW-1185">Reference proteome</keyword>
<dbReference type="AlphaFoldDB" id="A0A2A2M5K8"/>
<sequence>MHSGPGHRAVAGIPGRALADRYPRRRAAGMLRVRAEPDPGAISPATHRAAAAGMVAGIASVHRVADILCPARAAQGVAALPILTAITGQPAPSERAWMVQANNSPWIRSSNAWIASSLNCGESMASRSSLSSSTNGNR</sequence>
<protein>
    <submittedName>
        <fullName evidence="1">Uncharacterized protein</fullName>
    </submittedName>
</protein>
<proteinExistence type="predicted"/>
<reference evidence="1 2" key="1">
    <citation type="journal article" date="2017" name="Curr. Biol.">
        <title>Genome architecture and evolution of a unichromosomal asexual nematode.</title>
        <authorList>
            <person name="Fradin H."/>
            <person name="Zegar C."/>
            <person name="Gutwein M."/>
            <person name="Lucas J."/>
            <person name="Kovtun M."/>
            <person name="Corcoran D."/>
            <person name="Baugh L.R."/>
            <person name="Kiontke K."/>
            <person name="Gunsalus K."/>
            <person name="Fitch D.H."/>
            <person name="Piano F."/>
        </authorList>
    </citation>
    <scope>NUCLEOTIDE SEQUENCE [LARGE SCALE GENOMIC DNA]</scope>
    <source>
        <strain evidence="1">PF1309</strain>
    </source>
</reference>
<evidence type="ECO:0000313" key="1">
    <source>
        <dbReference type="EMBL" id="PAV93595.1"/>
    </source>
</evidence>
<evidence type="ECO:0000313" key="2">
    <source>
        <dbReference type="Proteomes" id="UP000218231"/>
    </source>
</evidence>
<accession>A0A2A2M5K8</accession>
<comment type="caution">
    <text evidence="1">The sequence shown here is derived from an EMBL/GenBank/DDBJ whole genome shotgun (WGS) entry which is preliminary data.</text>
</comment>
<dbReference type="Proteomes" id="UP000218231">
    <property type="component" value="Unassembled WGS sequence"/>
</dbReference>
<name>A0A2A2M5K8_9BILA</name>
<organism evidence="1 2">
    <name type="scientific">Diploscapter pachys</name>
    <dbReference type="NCBI Taxonomy" id="2018661"/>
    <lineage>
        <taxon>Eukaryota</taxon>
        <taxon>Metazoa</taxon>
        <taxon>Ecdysozoa</taxon>
        <taxon>Nematoda</taxon>
        <taxon>Chromadorea</taxon>
        <taxon>Rhabditida</taxon>
        <taxon>Rhabditina</taxon>
        <taxon>Rhabditomorpha</taxon>
        <taxon>Rhabditoidea</taxon>
        <taxon>Rhabditidae</taxon>
        <taxon>Diploscapter</taxon>
    </lineage>
</organism>
<dbReference type="EMBL" id="LIAE01004985">
    <property type="protein sequence ID" value="PAV93595.1"/>
    <property type="molecule type" value="Genomic_DNA"/>
</dbReference>
<gene>
    <name evidence="1" type="ORF">WR25_00490</name>
</gene>